<dbReference type="PIRSF" id="PIRSF000813">
    <property type="entry name" value="CCA_bact"/>
    <property type="match status" value="1"/>
</dbReference>
<evidence type="ECO:0000256" key="7">
    <source>
        <dbReference type="ARBA" id="ARBA00022840"/>
    </source>
</evidence>
<evidence type="ECO:0000259" key="11">
    <source>
        <dbReference type="PROSITE" id="PS51831"/>
    </source>
</evidence>
<dbReference type="SUPFAM" id="SSF81891">
    <property type="entry name" value="Poly A polymerase C-terminal region-like"/>
    <property type="match status" value="1"/>
</dbReference>
<dbReference type="AlphaFoldDB" id="A0A110B4L7"/>
<dbReference type="InterPro" id="IPR006674">
    <property type="entry name" value="HD_domain"/>
</dbReference>
<evidence type="ECO:0000256" key="8">
    <source>
        <dbReference type="ARBA" id="ARBA00022842"/>
    </source>
</evidence>
<dbReference type="GO" id="GO:0042245">
    <property type="term" value="P:RNA repair"/>
    <property type="evidence" value="ECO:0007669"/>
    <property type="project" value="UniProtKB-KW"/>
</dbReference>
<evidence type="ECO:0000313" key="13">
    <source>
        <dbReference type="Proteomes" id="UP000218890"/>
    </source>
</evidence>
<comment type="function">
    <text evidence="10">Catalyzes the addition and repair of the essential 3'-terminal CCA sequence in tRNAs without using a nucleic acid template. Adds these three nucleotides in the order of C, C, and A to the tRNA nucleotide-73, using CTP and ATP as substrates and producing inorganic pyrophosphate. tRNA 3'-terminal CCA addition is required both for tRNA processing and repair. Also involved in tRNA surveillance by mediating tandem CCA addition to generate a CCACCA at the 3' terminus of unstable tRNAs. While stable tRNAs receive only 3'-terminal CCA, unstable tRNAs are marked with CCACCA and rapidly degraded.</text>
</comment>
<comment type="domain">
    <text evidence="10">Comprises two domains: an N-terminal domain containing the nucleotidyltransferase activity and a C-terminal HD domain associated with both phosphodiesterase and phosphatase activities.</text>
</comment>
<dbReference type="RefSeq" id="WP_096407126.1">
    <property type="nucleotide sequence ID" value="NZ_AP017372.2"/>
</dbReference>
<feature type="binding site" evidence="10">
    <location>
        <position position="21"/>
    </location>
    <ligand>
        <name>Mg(2+)</name>
        <dbReference type="ChEBI" id="CHEBI:18420"/>
    </ligand>
</feature>
<dbReference type="EMBL" id="AP017372">
    <property type="protein sequence ID" value="BAU56802.1"/>
    <property type="molecule type" value="Genomic_DNA"/>
</dbReference>
<keyword evidence="13" id="KW-1185">Reference proteome</keyword>
<dbReference type="GO" id="GO:0004112">
    <property type="term" value="F:cyclic-nucleotide phosphodiesterase activity"/>
    <property type="evidence" value="ECO:0007669"/>
    <property type="project" value="UniProtKB-UniRule"/>
</dbReference>
<dbReference type="GO" id="GO:0004810">
    <property type="term" value="F:CCA tRNA nucleotidyltransferase activity"/>
    <property type="evidence" value="ECO:0007669"/>
    <property type="project" value="UniProtKB-UniRule"/>
</dbReference>
<dbReference type="PROSITE" id="PS51831">
    <property type="entry name" value="HD"/>
    <property type="match status" value="1"/>
</dbReference>
<feature type="binding site" evidence="10">
    <location>
        <position position="137"/>
    </location>
    <ligand>
        <name>ATP</name>
        <dbReference type="ChEBI" id="CHEBI:30616"/>
    </ligand>
</feature>
<accession>A0A110B4L7</accession>
<keyword evidence="4 10" id="KW-0479">Metal-binding</keyword>
<feature type="binding site" evidence="10">
    <location>
        <position position="140"/>
    </location>
    <ligand>
        <name>ATP</name>
        <dbReference type="ChEBI" id="CHEBI:30616"/>
    </ligand>
</feature>
<name>A0A110B4L7_HALHR</name>
<dbReference type="InterPro" id="IPR012006">
    <property type="entry name" value="CCA_bact"/>
</dbReference>
<gene>
    <name evidence="10 12" type="primary">cca</name>
    <name evidence="12" type="ORF">HH1059_01300</name>
</gene>
<dbReference type="GO" id="GO:0001680">
    <property type="term" value="P:tRNA 3'-terminal CCA addition"/>
    <property type="evidence" value="ECO:0007669"/>
    <property type="project" value="UniProtKB-UniRule"/>
</dbReference>
<keyword evidence="8 10" id="KW-0460">Magnesium</keyword>
<keyword evidence="10" id="KW-0533">Nickel</keyword>
<comment type="miscellaneous">
    <text evidence="10">A single active site specifically recognizes both ATP and CTP and is responsible for their addition.</text>
</comment>
<dbReference type="Pfam" id="PF12627">
    <property type="entry name" value="PolyA_pol_RNAbd"/>
    <property type="match status" value="1"/>
</dbReference>
<dbReference type="Gene3D" id="3.30.460.10">
    <property type="entry name" value="Beta Polymerase, domain 2"/>
    <property type="match status" value="1"/>
</dbReference>
<dbReference type="Gene3D" id="1.10.3090.10">
    <property type="entry name" value="cca-adding enzyme, domain 2"/>
    <property type="match status" value="1"/>
</dbReference>
<comment type="subunit">
    <text evidence="10">Monomer. Can also form homodimers and oligomers.</text>
</comment>
<evidence type="ECO:0000256" key="4">
    <source>
        <dbReference type="ARBA" id="ARBA00022723"/>
    </source>
</evidence>
<evidence type="ECO:0000256" key="9">
    <source>
        <dbReference type="ARBA" id="ARBA00022884"/>
    </source>
</evidence>
<evidence type="ECO:0000256" key="2">
    <source>
        <dbReference type="ARBA" id="ARBA00022694"/>
    </source>
</evidence>
<dbReference type="InterPro" id="IPR002646">
    <property type="entry name" value="PolA_pol_head_dom"/>
</dbReference>
<feature type="binding site" evidence="10">
    <location>
        <position position="8"/>
    </location>
    <ligand>
        <name>ATP</name>
        <dbReference type="ChEBI" id="CHEBI:30616"/>
    </ligand>
</feature>
<evidence type="ECO:0000313" key="12">
    <source>
        <dbReference type="EMBL" id="BAU56802.1"/>
    </source>
</evidence>
<evidence type="ECO:0000256" key="6">
    <source>
        <dbReference type="ARBA" id="ARBA00022800"/>
    </source>
</evidence>
<dbReference type="GO" id="GO:0016791">
    <property type="term" value="F:phosphatase activity"/>
    <property type="evidence" value="ECO:0007669"/>
    <property type="project" value="UniProtKB-UniRule"/>
</dbReference>
<comment type="catalytic activity">
    <reaction evidence="10">
        <text>a tRNA with a 3' CCA end + 2 CTP + ATP = a tRNA with a 3' CCACCA end + 3 diphosphate</text>
        <dbReference type="Rhea" id="RHEA:76235"/>
        <dbReference type="Rhea" id="RHEA-COMP:10468"/>
        <dbReference type="Rhea" id="RHEA-COMP:18655"/>
        <dbReference type="ChEBI" id="CHEBI:30616"/>
        <dbReference type="ChEBI" id="CHEBI:33019"/>
        <dbReference type="ChEBI" id="CHEBI:37563"/>
        <dbReference type="ChEBI" id="CHEBI:83071"/>
        <dbReference type="ChEBI" id="CHEBI:195187"/>
    </reaction>
</comment>
<dbReference type="InterPro" id="IPR050124">
    <property type="entry name" value="tRNA_CCA-adding_enzyme"/>
</dbReference>
<feature type="binding site" evidence="10">
    <location>
        <position position="8"/>
    </location>
    <ligand>
        <name>CTP</name>
        <dbReference type="ChEBI" id="CHEBI:37563"/>
    </ligand>
</feature>
<keyword evidence="3 10" id="KW-0548">Nucleotidyltransferase</keyword>
<dbReference type="InterPro" id="IPR032828">
    <property type="entry name" value="PolyA_RNA-bd"/>
</dbReference>
<dbReference type="CDD" id="cd05398">
    <property type="entry name" value="NT_ClassII-CCAase"/>
    <property type="match status" value="1"/>
</dbReference>
<feature type="binding site" evidence="10">
    <location>
        <position position="11"/>
    </location>
    <ligand>
        <name>ATP</name>
        <dbReference type="ChEBI" id="CHEBI:30616"/>
    </ligand>
</feature>
<reference evidence="12" key="1">
    <citation type="submission" date="2016-02" db="EMBL/GenBank/DDBJ databases">
        <title>Halorhodospira halochloris DSM-1059 complete genome, version 2.</title>
        <authorList>
            <person name="Tsukatani Y."/>
        </authorList>
    </citation>
    <scope>NUCLEOTIDE SEQUENCE</scope>
    <source>
        <strain evidence="12">DSM 1059</strain>
    </source>
</reference>
<dbReference type="GO" id="GO:0160016">
    <property type="term" value="F:CCACCA tRNA nucleotidyltransferase activity"/>
    <property type="evidence" value="ECO:0007669"/>
    <property type="project" value="RHEA"/>
</dbReference>
<proteinExistence type="inferred from homology"/>
<comment type="cofactor">
    <cofactor evidence="10">
        <name>Mg(2+)</name>
        <dbReference type="ChEBI" id="CHEBI:18420"/>
    </cofactor>
    <text evidence="10">Magnesium is required for nucleotidyltransferase activity.</text>
</comment>
<dbReference type="Proteomes" id="UP000218890">
    <property type="component" value="Chromosome"/>
</dbReference>
<dbReference type="KEGG" id="hhk:HH1059_01300"/>
<organism evidence="12 13">
    <name type="scientific">Halorhodospira halochloris</name>
    <name type="common">Ectothiorhodospira halochloris</name>
    <dbReference type="NCBI Taxonomy" id="1052"/>
    <lineage>
        <taxon>Bacteria</taxon>
        <taxon>Pseudomonadati</taxon>
        <taxon>Pseudomonadota</taxon>
        <taxon>Gammaproteobacteria</taxon>
        <taxon>Chromatiales</taxon>
        <taxon>Ectothiorhodospiraceae</taxon>
        <taxon>Halorhodospira</taxon>
    </lineage>
</organism>
<keyword evidence="5 10" id="KW-0547">Nucleotide-binding</keyword>
<feature type="binding site" evidence="10">
    <location>
        <position position="91"/>
    </location>
    <ligand>
        <name>CTP</name>
        <dbReference type="ChEBI" id="CHEBI:37563"/>
    </ligand>
</feature>
<dbReference type="PANTHER" id="PTHR47545:SF1">
    <property type="entry name" value="MULTIFUNCTIONAL CCA PROTEIN"/>
    <property type="match status" value="1"/>
</dbReference>
<keyword evidence="9 10" id="KW-0694">RNA-binding</keyword>
<dbReference type="EC" id="3.1.3.-" evidence="10"/>
<evidence type="ECO:0000256" key="5">
    <source>
        <dbReference type="ARBA" id="ARBA00022741"/>
    </source>
</evidence>
<keyword evidence="10" id="KW-0511">Multifunctional enzyme</keyword>
<keyword evidence="7 10" id="KW-0067">ATP-binding</keyword>
<feature type="binding site" evidence="10">
    <location>
        <position position="23"/>
    </location>
    <ligand>
        <name>Mg(2+)</name>
        <dbReference type="ChEBI" id="CHEBI:18420"/>
    </ligand>
</feature>
<evidence type="ECO:0000256" key="10">
    <source>
        <dbReference type="HAMAP-Rule" id="MF_01261"/>
    </source>
</evidence>
<feature type="binding site" evidence="10">
    <location>
        <position position="137"/>
    </location>
    <ligand>
        <name>CTP</name>
        <dbReference type="ChEBI" id="CHEBI:37563"/>
    </ligand>
</feature>
<dbReference type="NCBIfam" id="NF008137">
    <property type="entry name" value="PRK10885.1"/>
    <property type="match status" value="1"/>
</dbReference>
<keyword evidence="10" id="KW-0378">Hydrolase</keyword>
<feature type="binding site" evidence="10">
    <location>
        <position position="140"/>
    </location>
    <ligand>
        <name>CTP</name>
        <dbReference type="ChEBI" id="CHEBI:37563"/>
    </ligand>
</feature>
<feature type="domain" description="HD" evidence="11">
    <location>
        <begin position="228"/>
        <end position="329"/>
    </location>
</feature>
<dbReference type="PANTHER" id="PTHR47545">
    <property type="entry name" value="MULTIFUNCTIONAL CCA PROTEIN"/>
    <property type="match status" value="1"/>
</dbReference>
<protein>
    <recommendedName>
        <fullName evidence="10">Multifunctional CCA protein</fullName>
    </recommendedName>
    <domain>
        <recommendedName>
            <fullName evidence="10">CCA-adding enzyme</fullName>
            <ecNumber evidence="10">2.7.7.72</ecNumber>
        </recommendedName>
        <alternativeName>
            <fullName evidence="10">CCA tRNA nucleotidyltransferase</fullName>
        </alternativeName>
        <alternativeName>
            <fullName evidence="10">tRNA CCA-pyrophosphorylase</fullName>
        </alternativeName>
        <alternativeName>
            <fullName evidence="10">tRNA adenylyl-/cytidylyl-transferase</fullName>
        </alternativeName>
        <alternativeName>
            <fullName evidence="10">tRNA nucleotidyltransferase</fullName>
        </alternativeName>
        <alternativeName>
            <fullName evidence="10">tRNA-NT</fullName>
        </alternativeName>
    </domain>
    <domain>
        <recommendedName>
            <fullName evidence="10">2'-nucleotidase</fullName>
            <ecNumber evidence="10">3.1.3.-</ecNumber>
        </recommendedName>
    </domain>
    <domain>
        <recommendedName>
            <fullName evidence="10">2',3'-cyclic phosphodiesterase</fullName>
            <ecNumber evidence="10">3.1.4.-</ecNumber>
        </recommendedName>
    </domain>
    <domain>
        <recommendedName>
            <fullName evidence="10">Phosphatase</fullName>
        </recommendedName>
    </domain>
</protein>
<dbReference type="GO" id="GO:0000287">
    <property type="term" value="F:magnesium ion binding"/>
    <property type="evidence" value="ECO:0007669"/>
    <property type="project" value="UniProtKB-UniRule"/>
</dbReference>
<dbReference type="HAMAP" id="MF_01261">
    <property type="entry name" value="CCA_bact_type1"/>
    <property type="match status" value="1"/>
</dbReference>
<dbReference type="HAMAP" id="MF_01262">
    <property type="entry name" value="CCA_bact_type2"/>
    <property type="match status" value="1"/>
</dbReference>
<evidence type="ECO:0000256" key="1">
    <source>
        <dbReference type="ARBA" id="ARBA00022679"/>
    </source>
</evidence>
<keyword evidence="6 10" id="KW-0692">RNA repair</keyword>
<dbReference type="GO" id="GO:0005524">
    <property type="term" value="F:ATP binding"/>
    <property type="evidence" value="ECO:0007669"/>
    <property type="project" value="UniProtKB-UniRule"/>
</dbReference>
<evidence type="ECO:0000256" key="3">
    <source>
        <dbReference type="ARBA" id="ARBA00022695"/>
    </source>
</evidence>
<keyword evidence="1 10" id="KW-0808">Transferase</keyword>
<comment type="similarity">
    <text evidence="10">Belongs to the tRNA nucleotidyltransferase/poly(A) polymerase family. Bacterial CCA-adding enzyme type 1 subfamily.</text>
</comment>
<feature type="binding site" evidence="10">
    <location>
        <position position="11"/>
    </location>
    <ligand>
        <name>CTP</name>
        <dbReference type="ChEBI" id="CHEBI:37563"/>
    </ligand>
</feature>
<keyword evidence="2 10" id="KW-0819">tRNA processing</keyword>
<dbReference type="EC" id="3.1.4.-" evidence="10"/>
<comment type="catalytic activity">
    <reaction evidence="10">
        <text>a tRNA precursor + 2 CTP + ATP = a tRNA with a 3' CCA end + 3 diphosphate</text>
        <dbReference type="Rhea" id="RHEA:14433"/>
        <dbReference type="Rhea" id="RHEA-COMP:10465"/>
        <dbReference type="Rhea" id="RHEA-COMP:10468"/>
        <dbReference type="ChEBI" id="CHEBI:30616"/>
        <dbReference type="ChEBI" id="CHEBI:33019"/>
        <dbReference type="ChEBI" id="CHEBI:37563"/>
        <dbReference type="ChEBI" id="CHEBI:74896"/>
        <dbReference type="ChEBI" id="CHEBI:83071"/>
        <dbReference type="EC" id="2.7.7.72"/>
    </reaction>
</comment>
<dbReference type="Pfam" id="PF01966">
    <property type="entry name" value="HD"/>
    <property type="match status" value="1"/>
</dbReference>
<dbReference type="OrthoDB" id="9805698at2"/>
<comment type="cofactor">
    <cofactor evidence="10">
        <name>Ni(2+)</name>
        <dbReference type="ChEBI" id="CHEBI:49786"/>
    </cofactor>
    <text evidence="10">Nickel for phosphatase activity.</text>
</comment>
<dbReference type="SUPFAM" id="SSF81301">
    <property type="entry name" value="Nucleotidyltransferase"/>
    <property type="match status" value="1"/>
</dbReference>
<dbReference type="GO" id="GO:0000049">
    <property type="term" value="F:tRNA binding"/>
    <property type="evidence" value="ECO:0007669"/>
    <property type="project" value="UniProtKB-UniRule"/>
</dbReference>
<feature type="binding site" evidence="10">
    <location>
        <position position="91"/>
    </location>
    <ligand>
        <name>ATP</name>
        <dbReference type="ChEBI" id="CHEBI:30616"/>
    </ligand>
</feature>
<sequence>MDIYRVGGSVRDELLGLDVKERDWVVVGATAEQLEDAGYRRVGKDFPVFLHPQTGEEYALARTERKTAAGYHGFEVHACPDVTLEEDLARRDLTINAMAIDSDGQLIDPYGGREDLAKRQLRHVTQAFAEDPLRILRLARFAARFAKLGFRIAPQTMELCRRMVDAGEADALVPERVWQELSRGLMEPSPQRMIEVLRECGALEKVLVEVDDLYGIPQRSDYHPEGDAAKHTLLALEVAANHGMPLAVRYAVLLHDSGKAQTPCAELPSHPEHDVRGEQLSEAASERLRVPRECRDVARIVARYHLHAHRALQLRPGTIVELLERLDAFRRPQRFEYFLLACKADYLGREGVASHAEYRQGVLLRRALDAAQEITAKEFVERGMRGPEVGEAVRQARCQAVAELL</sequence>
<dbReference type="Pfam" id="PF01743">
    <property type="entry name" value="PolyA_pol"/>
    <property type="match status" value="1"/>
</dbReference>
<dbReference type="EC" id="2.7.7.72" evidence="10"/>
<dbReference type="InterPro" id="IPR043519">
    <property type="entry name" value="NT_sf"/>
</dbReference>